<protein>
    <submittedName>
        <fullName evidence="1">Uncharacterized protein</fullName>
    </submittedName>
</protein>
<sequence>MQKQSFAISVDDGVCMGAGYCYRSYPQLFAAAADGTSVALATARSELLDDATRASQICPSGAIEIHRGKD</sequence>
<dbReference type="Gene3D" id="3.30.70.20">
    <property type="match status" value="1"/>
</dbReference>
<dbReference type="AlphaFoldDB" id="A0A0U0ZGW5"/>
<reference evidence="1 2" key="1">
    <citation type="submission" date="2015-03" db="EMBL/GenBank/DDBJ databases">
        <authorList>
            <person name="Murphy D."/>
        </authorList>
    </citation>
    <scope>NUCLEOTIDE SEQUENCE [LARGE SCALE GENOMIC DNA]</scope>
    <source>
        <strain evidence="1 2">PAP088</strain>
    </source>
</reference>
<proteinExistence type="predicted"/>
<dbReference type="Proteomes" id="UP000045782">
    <property type="component" value="Unassembled WGS sequence"/>
</dbReference>
<accession>A0A0U0ZGW5</accession>
<dbReference type="SUPFAM" id="SSF54862">
    <property type="entry name" value="4Fe-4S ferredoxins"/>
    <property type="match status" value="1"/>
</dbReference>
<gene>
    <name evidence="1" type="ORF">ERS075579_00076</name>
</gene>
<evidence type="ECO:0000313" key="2">
    <source>
        <dbReference type="Proteomes" id="UP000045782"/>
    </source>
</evidence>
<evidence type="ECO:0000313" key="1">
    <source>
        <dbReference type="EMBL" id="CPV29956.1"/>
    </source>
</evidence>
<name>A0A0U0ZGW5_9MYCO</name>
<dbReference type="EMBL" id="CSWP01000001">
    <property type="protein sequence ID" value="CPV29956.1"/>
    <property type="molecule type" value="Genomic_DNA"/>
</dbReference>
<dbReference type="RefSeq" id="WP_005056923.1">
    <property type="nucleotide sequence ID" value="NZ_CP014951.1"/>
</dbReference>
<dbReference type="Pfam" id="PF13370">
    <property type="entry name" value="Fer4_13"/>
    <property type="match status" value="1"/>
</dbReference>
<organism evidence="1 2">
    <name type="scientific">Mycobacteroides abscessus</name>
    <dbReference type="NCBI Taxonomy" id="36809"/>
    <lineage>
        <taxon>Bacteria</taxon>
        <taxon>Bacillati</taxon>
        <taxon>Actinomycetota</taxon>
        <taxon>Actinomycetes</taxon>
        <taxon>Mycobacteriales</taxon>
        <taxon>Mycobacteriaceae</taxon>
        <taxon>Mycobacteroides</taxon>
    </lineage>
</organism>